<keyword evidence="3" id="KW-1185">Reference proteome</keyword>
<reference evidence="2" key="1">
    <citation type="submission" date="2023-06" db="EMBL/GenBank/DDBJ databases">
        <title>Phylogenetic Diversity of Rhizobium strains.</title>
        <authorList>
            <person name="Moura F.T."/>
            <person name="Helene L.C.F."/>
            <person name="Hungria M."/>
        </authorList>
    </citation>
    <scope>NUCLEOTIDE SEQUENCE</scope>
    <source>
        <strain evidence="2">CCGE526</strain>
    </source>
</reference>
<evidence type="ECO:0000313" key="3">
    <source>
        <dbReference type="Proteomes" id="UP001172645"/>
    </source>
</evidence>
<feature type="non-terminal residue" evidence="2">
    <location>
        <position position="1"/>
    </location>
</feature>
<dbReference type="EMBL" id="JARFYM010000074">
    <property type="protein sequence ID" value="MDL2403941.1"/>
    <property type="molecule type" value="Genomic_DNA"/>
</dbReference>
<gene>
    <name evidence="2" type="ORF">PY649_34375</name>
</gene>
<comment type="caution">
    <text evidence="2">The sequence shown here is derived from an EMBL/GenBank/DDBJ whole genome shotgun (WGS) entry which is preliminary data.</text>
</comment>
<sequence length="244" mass="27740">MASHRNPPLPPQIQQPKTAGANSKLDKTWGQGHKQEIVMMMSGVAADRIARAALRQRRDTRQSELAQIQRERLICEDSLFNTNLLIHVSHEIERNVSSNRPDDQGALVANDAETYKSWAAVTPYEVASYLTAGSRVFPILRNERVESFRNRTQDRMAFQNGDVPLSFRGDLTEEQCRRGHDRLAEFLARRVARKDIKSLVDGKLTYEDFGIKEDLRKTIEEIVGQGVTDQSRDIPDFSKTGTFQ</sequence>
<proteinExistence type="predicted"/>
<evidence type="ECO:0000313" key="2">
    <source>
        <dbReference type="EMBL" id="MDL2403941.1"/>
    </source>
</evidence>
<organism evidence="2 3">
    <name type="scientific">Rhizobium mayense</name>
    <dbReference type="NCBI Taxonomy" id="1312184"/>
    <lineage>
        <taxon>Bacteria</taxon>
        <taxon>Pseudomonadati</taxon>
        <taxon>Pseudomonadota</taxon>
        <taxon>Alphaproteobacteria</taxon>
        <taxon>Hyphomicrobiales</taxon>
        <taxon>Rhizobiaceae</taxon>
        <taxon>Rhizobium/Agrobacterium group</taxon>
        <taxon>Rhizobium</taxon>
    </lineage>
</organism>
<evidence type="ECO:0000256" key="1">
    <source>
        <dbReference type="SAM" id="MobiDB-lite"/>
    </source>
</evidence>
<dbReference type="Proteomes" id="UP001172645">
    <property type="component" value="Unassembled WGS sequence"/>
</dbReference>
<feature type="region of interest" description="Disordered" evidence="1">
    <location>
        <begin position="1"/>
        <end position="28"/>
    </location>
</feature>
<protein>
    <submittedName>
        <fullName evidence="2">Uncharacterized protein</fullName>
    </submittedName>
</protein>
<dbReference type="RefSeq" id="WP_285873499.1">
    <property type="nucleotide sequence ID" value="NZ_JARFYM010000074.1"/>
</dbReference>
<name>A0ABT7K5Q9_9HYPH</name>
<accession>A0ABT7K5Q9</accession>